<name>A0ABN3H3P0_9ACTN</name>
<dbReference type="Pfam" id="PF00881">
    <property type="entry name" value="Nitroreductase"/>
    <property type="match status" value="1"/>
</dbReference>
<evidence type="ECO:0000313" key="6">
    <source>
        <dbReference type="Proteomes" id="UP001501170"/>
    </source>
</evidence>
<dbReference type="Gene3D" id="3.40.109.10">
    <property type="entry name" value="NADH Oxidase"/>
    <property type="match status" value="2"/>
</dbReference>
<keyword evidence="6" id="KW-1185">Reference proteome</keyword>
<evidence type="ECO:0000256" key="2">
    <source>
        <dbReference type="ARBA" id="ARBA00022643"/>
    </source>
</evidence>
<dbReference type="InterPro" id="IPR029479">
    <property type="entry name" value="Nitroreductase"/>
</dbReference>
<keyword evidence="1" id="KW-0285">Flavoprotein</keyword>
<keyword evidence="3" id="KW-0560">Oxidoreductase</keyword>
<organism evidence="5 6">
    <name type="scientific">Gordonia cholesterolivorans</name>
    <dbReference type="NCBI Taxonomy" id="559625"/>
    <lineage>
        <taxon>Bacteria</taxon>
        <taxon>Bacillati</taxon>
        <taxon>Actinomycetota</taxon>
        <taxon>Actinomycetes</taxon>
        <taxon>Mycobacteriales</taxon>
        <taxon>Gordoniaceae</taxon>
        <taxon>Gordonia</taxon>
    </lineage>
</organism>
<gene>
    <name evidence="5" type="ORF">GCM10009855_04650</name>
</gene>
<proteinExistence type="predicted"/>
<dbReference type="PANTHER" id="PTHR23026:SF90">
    <property type="entry name" value="IODOTYROSINE DEIODINASE 1"/>
    <property type="match status" value="1"/>
</dbReference>
<evidence type="ECO:0000256" key="1">
    <source>
        <dbReference type="ARBA" id="ARBA00022630"/>
    </source>
</evidence>
<dbReference type="InterPro" id="IPR000415">
    <property type="entry name" value="Nitroreductase-like"/>
</dbReference>
<dbReference type="SUPFAM" id="SSF55469">
    <property type="entry name" value="FMN-dependent nitroreductase-like"/>
    <property type="match status" value="1"/>
</dbReference>
<dbReference type="Proteomes" id="UP001501170">
    <property type="component" value="Unassembled WGS sequence"/>
</dbReference>
<evidence type="ECO:0000256" key="3">
    <source>
        <dbReference type="ARBA" id="ARBA00023002"/>
    </source>
</evidence>
<reference evidence="5 6" key="1">
    <citation type="journal article" date="2019" name="Int. J. Syst. Evol. Microbiol.">
        <title>The Global Catalogue of Microorganisms (GCM) 10K type strain sequencing project: providing services to taxonomists for standard genome sequencing and annotation.</title>
        <authorList>
            <consortium name="The Broad Institute Genomics Platform"/>
            <consortium name="The Broad Institute Genome Sequencing Center for Infectious Disease"/>
            <person name="Wu L."/>
            <person name="Ma J."/>
        </authorList>
    </citation>
    <scope>NUCLEOTIDE SEQUENCE [LARGE SCALE GENOMIC DNA]</scope>
    <source>
        <strain evidence="5 6">JCM 16227</strain>
    </source>
</reference>
<dbReference type="EMBL" id="BAAARB010000002">
    <property type="protein sequence ID" value="GAA2368431.1"/>
    <property type="molecule type" value="Genomic_DNA"/>
</dbReference>
<dbReference type="PANTHER" id="PTHR23026">
    <property type="entry name" value="NADPH NITROREDUCTASE"/>
    <property type="match status" value="1"/>
</dbReference>
<sequence>MQVCFCLHRSIITKPGTATLESPDEDGRVLEALLDSRWSCRGYQEGRQVPRADIERLLSIAQRSPSWCNTQPWQVIVTRGRGNGAIPRGSDRVGSAKQAMENFRLFGAPHVAIVTTDAVHDVYGAVDSGLYVSNFLLAARALGLGAIPQAALAMASPLIRSHFAIADDRKVLLGISFGYADPDQHLPHLACGAVGRGALGRRLREARTRPAHCAAAPASRSTGATLT</sequence>
<comment type="caution">
    <text evidence="5">The sequence shown here is derived from an EMBL/GenBank/DDBJ whole genome shotgun (WGS) entry which is preliminary data.</text>
</comment>
<accession>A0ABN3H3P0</accession>
<feature type="domain" description="Nitroreductase" evidence="4">
    <location>
        <begin position="35"/>
        <end position="179"/>
    </location>
</feature>
<evidence type="ECO:0000259" key="4">
    <source>
        <dbReference type="Pfam" id="PF00881"/>
    </source>
</evidence>
<keyword evidence="2" id="KW-0288">FMN</keyword>
<dbReference type="InterPro" id="IPR050627">
    <property type="entry name" value="Nitroreductase/BluB"/>
</dbReference>
<evidence type="ECO:0000313" key="5">
    <source>
        <dbReference type="EMBL" id="GAA2368431.1"/>
    </source>
</evidence>
<protein>
    <recommendedName>
        <fullName evidence="4">Nitroreductase domain-containing protein</fullName>
    </recommendedName>
</protein>
<dbReference type="CDD" id="cd02136">
    <property type="entry name" value="PnbA_NfnB-like"/>
    <property type="match status" value="1"/>
</dbReference>